<dbReference type="Proteomes" id="UP000054565">
    <property type="component" value="Unassembled WGS sequence"/>
</dbReference>
<feature type="region of interest" description="Disordered" evidence="1">
    <location>
        <begin position="113"/>
        <end position="132"/>
    </location>
</feature>
<evidence type="ECO:0000313" key="2">
    <source>
        <dbReference type="EMBL" id="KMP09720.1"/>
    </source>
</evidence>
<protein>
    <submittedName>
        <fullName evidence="2">Uncharacterized protein</fullName>
    </submittedName>
</protein>
<dbReference type="AlphaFoldDB" id="A0A0J6YPQ7"/>
<sequence length="186" mass="20966">MPSLAHLPFDIYRQSPSISLHAVFKLCYPNGPTKTALPVWFNGKLSLQHSASVPSIHPHGDTELSMVEDKITTKQLAAIEHLEELHYDEVAGLQATLSDHAKELSNIRSKLAKATNRGKGRRKSAKERAQSRDAEIISLREELANQKQCNNTIKIWAAEAERAMVDMQQHVNCLTFQLNSMRDQRE</sequence>
<proteinExistence type="predicted"/>
<feature type="compositionally biased region" description="Basic residues" evidence="1">
    <location>
        <begin position="116"/>
        <end position="125"/>
    </location>
</feature>
<dbReference type="EMBL" id="DS028100">
    <property type="protein sequence ID" value="KMP09720.1"/>
    <property type="molecule type" value="Genomic_DNA"/>
</dbReference>
<dbReference type="OrthoDB" id="10322964at2759"/>
<organism evidence="2 3">
    <name type="scientific">Coccidioides immitis RMSCC 2394</name>
    <dbReference type="NCBI Taxonomy" id="404692"/>
    <lineage>
        <taxon>Eukaryota</taxon>
        <taxon>Fungi</taxon>
        <taxon>Dikarya</taxon>
        <taxon>Ascomycota</taxon>
        <taxon>Pezizomycotina</taxon>
        <taxon>Eurotiomycetes</taxon>
        <taxon>Eurotiomycetidae</taxon>
        <taxon>Onygenales</taxon>
        <taxon>Onygenaceae</taxon>
        <taxon>Coccidioides</taxon>
    </lineage>
</organism>
<evidence type="ECO:0000256" key="1">
    <source>
        <dbReference type="SAM" id="MobiDB-lite"/>
    </source>
</evidence>
<accession>A0A0J6YPQ7</accession>
<name>A0A0J6YPQ7_COCIT</name>
<reference evidence="3" key="1">
    <citation type="journal article" date="2010" name="Genome Res.">
        <title>Population genomic sequencing of Coccidioides fungi reveals recent hybridization and transposon control.</title>
        <authorList>
            <person name="Neafsey D.E."/>
            <person name="Barker B.M."/>
            <person name="Sharpton T.J."/>
            <person name="Stajich J.E."/>
            <person name="Park D.J."/>
            <person name="Whiston E."/>
            <person name="Hung C.-Y."/>
            <person name="McMahan C."/>
            <person name="White J."/>
            <person name="Sykes S."/>
            <person name="Heiman D."/>
            <person name="Young S."/>
            <person name="Zeng Q."/>
            <person name="Abouelleil A."/>
            <person name="Aftuck L."/>
            <person name="Bessette D."/>
            <person name="Brown A."/>
            <person name="FitzGerald M."/>
            <person name="Lui A."/>
            <person name="Macdonald J.P."/>
            <person name="Priest M."/>
            <person name="Orbach M.J."/>
            <person name="Galgiani J.N."/>
            <person name="Kirkland T.N."/>
            <person name="Cole G.T."/>
            <person name="Birren B.W."/>
            <person name="Henn M.R."/>
            <person name="Taylor J.W."/>
            <person name="Rounsley S.D."/>
        </authorList>
    </citation>
    <scope>NUCLEOTIDE SEQUENCE [LARGE SCALE GENOMIC DNA]</scope>
    <source>
        <strain evidence="3">RMSCC 2394</strain>
    </source>
</reference>
<gene>
    <name evidence="2" type="ORF">CIRG_08953</name>
</gene>
<evidence type="ECO:0000313" key="3">
    <source>
        <dbReference type="Proteomes" id="UP000054565"/>
    </source>
</evidence>